<dbReference type="PANTHER" id="PTHR47668:SF1">
    <property type="entry name" value="DIENELACTONE HYDROLASE DOMAIN-CONTAINING PROTEIN-RELATED"/>
    <property type="match status" value="1"/>
</dbReference>
<dbReference type="AlphaFoldDB" id="A0A9Q0MT95"/>
<evidence type="ECO:0000313" key="3">
    <source>
        <dbReference type="EMBL" id="KAJ6637566.1"/>
    </source>
</evidence>
<feature type="signal peptide" evidence="1">
    <location>
        <begin position="1"/>
        <end position="19"/>
    </location>
</feature>
<reference evidence="3" key="1">
    <citation type="submission" date="2022-07" db="EMBL/GenBank/DDBJ databases">
        <authorList>
            <person name="Trinca V."/>
            <person name="Uliana J.V.C."/>
            <person name="Torres T.T."/>
            <person name="Ward R.J."/>
            <person name="Monesi N."/>
        </authorList>
    </citation>
    <scope>NUCLEOTIDE SEQUENCE</scope>
    <source>
        <strain evidence="3">HSMRA1968</strain>
        <tissue evidence="3">Whole embryos</tissue>
    </source>
</reference>
<dbReference type="OrthoDB" id="7772521at2759"/>
<dbReference type="SUPFAM" id="SSF53474">
    <property type="entry name" value="alpha/beta-Hydrolases"/>
    <property type="match status" value="1"/>
</dbReference>
<dbReference type="Pfam" id="PF01738">
    <property type="entry name" value="DLH"/>
    <property type="match status" value="1"/>
</dbReference>
<organism evidence="3 4">
    <name type="scientific">Pseudolycoriella hygida</name>
    <dbReference type="NCBI Taxonomy" id="35572"/>
    <lineage>
        <taxon>Eukaryota</taxon>
        <taxon>Metazoa</taxon>
        <taxon>Ecdysozoa</taxon>
        <taxon>Arthropoda</taxon>
        <taxon>Hexapoda</taxon>
        <taxon>Insecta</taxon>
        <taxon>Pterygota</taxon>
        <taxon>Neoptera</taxon>
        <taxon>Endopterygota</taxon>
        <taxon>Diptera</taxon>
        <taxon>Nematocera</taxon>
        <taxon>Sciaroidea</taxon>
        <taxon>Sciaridae</taxon>
        <taxon>Pseudolycoriella</taxon>
    </lineage>
</organism>
<dbReference type="EMBL" id="WJQU01000003">
    <property type="protein sequence ID" value="KAJ6637566.1"/>
    <property type="molecule type" value="Genomic_DNA"/>
</dbReference>
<gene>
    <name evidence="3" type="ORF">Bhyg_10297</name>
</gene>
<keyword evidence="1" id="KW-0732">Signal</keyword>
<feature type="domain" description="Dienelactone hydrolase" evidence="2">
    <location>
        <begin position="65"/>
        <end position="241"/>
    </location>
</feature>
<dbReference type="InterPro" id="IPR002925">
    <property type="entry name" value="Dienelactn_hydro"/>
</dbReference>
<dbReference type="Gene3D" id="3.40.50.1820">
    <property type="entry name" value="alpha/beta hydrolase"/>
    <property type="match status" value="1"/>
</dbReference>
<evidence type="ECO:0000313" key="4">
    <source>
        <dbReference type="Proteomes" id="UP001151699"/>
    </source>
</evidence>
<feature type="chain" id="PRO_5040239115" evidence="1">
    <location>
        <begin position="20"/>
        <end position="303"/>
    </location>
</feature>
<accession>A0A9Q0MT95</accession>
<protein>
    <submittedName>
        <fullName evidence="3">AIM2 family protein C30D10.14</fullName>
    </submittedName>
</protein>
<sequence length="303" mass="34448">MNSMQVVLSIISLAVLSDCSVMYDLNLAPHECLETKAIAADYTPLGQMILIGNLTAYQYEAPHNMNPNRLLIGVYDIYGFNYENLKQVADQMAVQSSGFKVVLPDFFRGDAWDVDRNASERQEWMDRVGDWNGIVKPDLINVVQYYKNRGVEEFAIYGMCWGGKIATLAAIELSEYFKASGLVHPSLVTDDEAEIVQIPMYLMPSKDERNMTSFYQILQSKFGDNSGHRRFDDMSHGFTGARGNFSDPLIRERVDEVINKLGIFFDHNLNETRTSSDSVILQSHKFWFVTLFVAVFIHFGCKI</sequence>
<name>A0A9Q0MT95_9DIPT</name>
<evidence type="ECO:0000256" key="1">
    <source>
        <dbReference type="SAM" id="SignalP"/>
    </source>
</evidence>
<dbReference type="Proteomes" id="UP001151699">
    <property type="component" value="Chromosome X"/>
</dbReference>
<comment type="caution">
    <text evidence="3">The sequence shown here is derived from an EMBL/GenBank/DDBJ whole genome shotgun (WGS) entry which is preliminary data.</text>
</comment>
<dbReference type="GO" id="GO:0016787">
    <property type="term" value="F:hydrolase activity"/>
    <property type="evidence" value="ECO:0007669"/>
    <property type="project" value="InterPro"/>
</dbReference>
<proteinExistence type="predicted"/>
<dbReference type="InterPro" id="IPR029058">
    <property type="entry name" value="AB_hydrolase_fold"/>
</dbReference>
<keyword evidence="4" id="KW-1185">Reference proteome</keyword>
<evidence type="ECO:0000259" key="2">
    <source>
        <dbReference type="Pfam" id="PF01738"/>
    </source>
</evidence>
<dbReference type="PANTHER" id="PTHR47668">
    <property type="entry name" value="DIENELACTONE HYDROLASE FAMILY PROTEIN (AFU_ORTHOLOGUE AFUA_6G01940)"/>
    <property type="match status" value="1"/>
</dbReference>